<dbReference type="EC" id="3.1.3.48" evidence="2"/>
<dbReference type="PROSITE" id="PS00383">
    <property type="entry name" value="TYR_PHOSPHATASE_1"/>
    <property type="match status" value="1"/>
</dbReference>
<feature type="region of interest" description="Disordered" evidence="9">
    <location>
        <begin position="900"/>
        <end position="934"/>
    </location>
</feature>
<dbReference type="InterPro" id="IPR000242">
    <property type="entry name" value="PTP_cat"/>
</dbReference>
<name>A0AAQ4DIV1_AMBAM</name>
<comment type="subcellular location">
    <subcellularLocation>
        <location evidence="1">Cytoplasm</location>
    </subcellularLocation>
</comment>
<feature type="compositionally biased region" description="Low complexity" evidence="9">
    <location>
        <begin position="691"/>
        <end position="704"/>
    </location>
</feature>
<dbReference type="PRINTS" id="PR00700">
    <property type="entry name" value="PRTYPHPHTASE"/>
</dbReference>
<protein>
    <recommendedName>
        <fullName evidence="2">protein-tyrosine-phosphatase</fullName>
        <ecNumber evidence="2">3.1.3.48</ecNumber>
    </recommendedName>
</protein>
<dbReference type="InterPro" id="IPR016130">
    <property type="entry name" value="Tyr_Pase_AS"/>
</dbReference>
<accession>A0AAQ4DIV1</accession>
<dbReference type="GO" id="GO:0005737">
    <property type="term" value="C:cytoplasm"/>
    <property type="evidence" value="ECO:0007669"/>
    <property type="project" value="UniProtKB-SubCell"/>
</dbReference>
<evidence type="ECO:0000256" key="2">
    <source>
        <dbReference type="ARBA" id="ARBA00013064"/>
    </source>
</evidence>
<sequence>MPLKVVLKNFLNHFETLEARKKLGDDLFEAEFQSLKELTERLKLDPEYACAEGQKEVNRKKNRYKDILPYDLTRVILSEYPGVPGSDYINANLIKGASGSRAYIASQGPLPTTVMDFWRMIWECEVQVIIMACNEKESGKYKCERYWPNEGEKKQYGNITVELVKWKQVCPDFLLRTLRARCGPEERTLCQFHYWSWPDHGVPTSVGPIVDLVRLVRDCQASEALPVLVHCSAGCGRTGTICAIDYVWGLMRVGKLTDSFSLYQIIREMRMQRIAMVQTKEQYVLVHRVVAALFEQQLRIIDSHTYENLDEDGEPLLGSGGNIQSNDKIYENLDDLGLDCRSGEKENTENDEKCDKEKEVVAGSEESLSKAAPSQEAVPDTAGTEDASQKQARANRSMSWSPEPNSVATSSSALSSSDARGGSRSSVITDDEDSQSCKDDFVQTKKCFTKKKNSEDQAKAATLSRVRSLSATNICLDDAPPEKAETAESPGKIVGKATVIRRPSIARLKALFEKSDSEDVSGGEASRRRPVFRSYSQRVAPRRPSVAQVPDGVETPSVSRFKPLLSKRKSLGPSARKAKEFRDQEKNQKQQGASSSAASKKENQAEQSVSAISAKVMATPVQMVSSSTDASAKPPVLVTSWCGDGAGGGGGGGSNSVWEKNVLYKSFSSSNLAGLASSQGGSGVPVSKPLSGTSRNSFSSSVSSKIGQKCDPPPQLPTKKRTVQTFYAPLPFYTVDTARKSQTLPALSGADDGQPQKSEHLGSSIYDFLPRKDADAPPRLPPKTKFTKPQPPVVPISALNNTYVNVSDMILARNELMSRLSDGRYMNVSQEAKENMNRIENVIRQHPRGAIIDLTSRKSFNDRIASASISKYEQVWDGKTFVKRNLGGNEAEAVKGTITGQPVNVEGNQRYGARRDGCESGTFADGSSSKEKSATLPSAFRTHGHAGQKELSPHIARQDPLALSSSDMDTSDIYTTHDERSGTEYDTLFAESSDATETDAPCEKDATWKGLIGLHSGHAQSVPLQFVKNVPGSHTEQRVARIIDTEVKRPLPPYETIYPTQTGVISSSGRALYLASNPPPKPPRTYGYCSTKYETGRVGATVGSPKKVQPPHESIYQVPPQPRTTPHMISRPLHRLPPSCDPLAFAPSSVPNFGSVPFVPVYHPRQGVSAIKSSDYENVYACRSAAVVDPQATRQQGARIVKHHSEYRPQIRIPRQEPVEATRPGNTAPPAKVPLQHSFSDASIYEALRGSLSHQQQQVQQEQQRLADIQAQYAVVVKPKKSGLQKSKTAVSESALLGPLGPSAPPRCRRQPQQDSADSSDGAGCKVSEPLN</sequence>
<comment type="similarity">
    <text evidence="7">Belongs to the protein-tyrosine phosphatase family. Non-receptor class 4 subfamily.</text>
</comment>
<dbReference type="PANTHER" id="PTHR45983">
    <property type="entry name" value="TYROSINE PHOSPHATSE N18, PUTATIVE-RELATED"/>
    <property type="match status" value="1"/>
</dbReference>
<dbReference type="SMART" id="SM00404">
    <property type="entry name" value="PTPc_motif"/>
    <property type="match status" value="1"/>
</dbReference>
<evidence type="ECO:0000313" key="12">
    <source>
        <dbReference type="EMBL" id="KAK8762391.1"/>
    </source>
</evidence>
<dbReference type="PROSITE" id="PS50056">
    <property type="entry name" value="TYR_PHOSPHATASE_2"/>
    <property type="match status" value="1"/>
</dbReference>
<feature type="coiled-coil region" evidence="8">
    <location>
        <begin position="1245"/>
        <end position="1272"/>
    </location>
</feature>
<dbReference type="SMART" id="SM00194">
    <property type="entry name" value="PTPc"/>
    <property type="match status" value="1"/>
</dbReference>
<dbReference type="Proteomes" id="UP001321473">
    <property type="component" value="Unassembled WGS sequence"/>
</dbReference>
<feature type="region of interest" description="Disordered" evidence="9">
    <location>
        <begin position="675"/>
        <end position="719"/>
    </location>
</feature>
<feature type="region of interest" description="Disordered" evidence="9">
    <location>
        <begin position="1215"/>
        <end position="1234"/>
    </location>
</feature>
<keyword evidence="6" id="KW-0904">Protein phosphatase</keyword>
<feature type="region of interest" description="Disordered" evidence="9">
    <location>
        <begin position="769"/>
        <end position="792"/>
    </location>
</feature>
<feature type="compositionally biased region" description="Polar residues" evidence="9">
    <location>
        <begin position="963"/>
        <end position="974"/>
    </location>
</feature>
<feature type="compositionally biased region" description="Polar residues" evidence="9">
    <location>
        <begin position="389"/>
        <end position="404"/>
    </location>
</feature>
<organism evidence="12 13">
    <name type="scientific">Amblyomma americanum</name>
    <name type="common">Lone star tick</name>
    <dbReference type="NCBI Taxonomy" id="6943"/>
    <lineage>
        <taxon>Eukaryota</taxon>
        <taxon>Metazoa</taxon>
        <taxon>Ecdysozoa</taxon>
        <taxon>Arthropoda</taxon>
        <taxon>Chelicerata</taxon>
        <taxon>Arachnida</taxon>
        <taxon>Acari</taxon>
        <taxon>Parasitiformes</taxon>
        <taxon>Ixodida</taxon>
        <taxon>Ixodoidea</taxon>
        <taxon>Ixodidae</taxon>
        <taxon>Amblyomminae</taxon>
        <taxon>Amblyomma</taxon>
    </lineage>
</organism>
<dbReference type="InterPro" id="IPR000387">
    <property type="entry name" value="Tyr_Pase_dom"/>
</dbReference>
<evidence type="ECO:0000256" key="3">
    <source>
        <dbReference type="ARBA" id="ARBA00022490"/>
    </source>
</evidence>
<dbReference type="PANTHER" id="PTHR45983:SF2">
    <property type="entry name" value="PROTEIN-TYROSINE-PHOSPHATASE"/>
    <property type="match status" value="1"/>
</dbReference>
<feature type="region of interest" description="Disordered" evidence="9">
    <location>
        <begin position="960"/>
        <end position="984"/>
    </location>
</feature>
<feature type="region of interest" description="Disordered" evidence="9">
    <location>
        <begin position="1280"/>
        <end position="1332"/>
    </location>
</feature>
<dbReference type="FunFam" id="3.90.190.10:FF:000045">
    <property type="entry name" value="Tyrosine-protein phosphatase non-receptor type 12"/>
    <property type="match status" value="1"/>
</dbReference>
<feature type="compositionally biased region" description="Basic and acidic residues" evidence="9">
    <location>
        <begin position="577"/>
        <end position="588"/>
    </location>
</feature>
<dbReference type="GO" id="GO:0004726">
    <property type="term" value="F:non-membrane spanning protein tyrosine phosphatase activity"/>
    <property type="evidence" value="ECO:0007669"/>
    <property type="project" value="InterPro"/>
</dbReference>
<feature type="domain" description="Tyrosine specific protein phosphatases" evidence="11">
    <location>
        <begin position="210"/>
        <end position="284"/>
    </location>
</feature>
<evidence type="ECO:0000259" key="11">
    <source>
        <dbReference type="PROSITE" id="PS50056"/>
    </source>
</evidence>
<keyword evidence="3" id="KW-0963">Cytoplasm</keyword>
<dbReference type="PROSITE" id="PS50055">
    <property type="entry name" value="TYR_PHOSPHATASE_PTP"/>
    <property type="match status" value="1"/>
</dbReference>
<feature type="region of interest" description="Disordered" evidence="9">
    <location>
        <begin position="1101"/>
        <end position="1123"/>
    </location>
</feature>
<keyword evidence="5" id="KW-0378">Hydrolase</keyword>
<dbReference type="Gene3D" id="3.90.190.10">
    <property type="entry name" value="Protein tyrosine phosphatase superfamily"/>
    <property type="match status" value="1"/>
</dbReference>
<feature type="region of interest" description="Disordered" evidence="9">
    <location>
        <begin position="341"/>
        <end position="439"/>
    </location>
</feature>
<comment type="caution">
    <text evidence="12">The sequence shown here is derived from an EMBL/GenBank/DDBJ whole genome shotgun (WGS) entry which is preliminary data.</text>
</comment>
<evidence type="ECO:0000256" key="4">
    <source>
        <dbReference type="ARBA" id="ARBA00022553"/>
    </source>
</evidence>
<evidence type="ECO:0000256" key="9">
    <source>
        <dbReference type="SAM" id="MobiDB-lite"/>
    </source>
</evidence>
<dbReference type="Pfam" id="PF00102">
    <property type="entry name" value="Y_phosphatase"/>
    <property type="match status" value="1"/>
</dbReference>
<dbReference type="InterPro" id="IPR003595">
    <property type="entry name" value="Tyr_Pase_cat"/>
</dbReference>
<dbReference type="EMBL" id="JARKHS020030131">
    <property type="protein sequence ID" value="KAK8762391.1"/>
    <property type="molecule type" value="Genomic_DNA"/>
</dbReference>
<evidence type="ECO:0000256" key="6">
    <source>
        <dbReference type="ARBA" id="ARBA00022912"/>
    </source>
</evidence>
<evidence type="ECO:0000256" key="5">
    <source>
        <dbReference type="ARBA" id="ARBA00022801"/>
    </source>
</evidence>
<feature type="compositionally biased region" description="Basic and acidic residues" evidence="9">
    <location>
        <begin position="341"/>
        <end position="360"/>
    </location>
</feature>
<dbReference type="InterPro" id="IPR047170">
    <property type="entry name" value="PTN12/18/22"/>
</dbReference>
<gene>
    <name evidence="12" type="ORF">V5799_026344</name>
</gene>
<dbReference type="GO" id="GO:0048666">
    <property type="term" value="P:neuron development"/>
    <property type="evidence" value="ECO:0007669"/>
    <property type="project" value="UniProtKB-ARBA"/>
</dbReference>
<evidence type="ECO:0000256" key="8">
    <source>
        <dbReference type="SAM" id="Coils"/>
    </source>
</evidence>
<evidence type="ECO:0000313" key="13">
    <source>
        <dbReference type="Proteomes" id="UP001321473"/>
    </source>
</evidence>
<dbReference type="SUPFAM" id="SSF52799">
    <property type="entry name" value="(Phosphotyrosine protein) phosphatases II"/>
    <property type="match status" value="1"/>
</dbReference>
<evidence type="ECO:0000256" key="7">
    <source>
        <dbReference type="ARBA" id="ARBA00034734"/>
    </source>
</evidence>
<dbReference type="InterPro" id="IPR029021">
    <property type="entry name" value="Prot-tyrosine_phosphatase-like"/>
</dbReference>
<keyword evidence="13" id="KW-1185">Reference proteome</keyword>
<feature type="domain" description="Tyrosine-protein phosphatase" evidence="10">
    <location>
        <begin position="28"/>
        <end position="293"/>
    </location>
</feature>
<dbReference type="CDD" id="cd14542">
    <property type="entry name" value="PTPc-N22_18_12"/>
    <property type="match status" value="1"/>
</dbReference>
<evidence type="ECO:0000256" key="1">
    <source>
        <dbReference type="ARBA" id="ARBA00004496"/>
    </source>
</evidence>
<reference evidence="12 13" key="1">
    <citation type="journal article" date="2023" name="Arcadia Sci">
        <title>De novo assembly of a long-read Amblyomma americanum tick genome.</title>
        <authorList>
            <person name="Chou S."/>
            <person name="Poskanzer K.E."/>
            <person name="Rollins M."/>
            <person name="Thuy-Boun P.S."/>
        </authorList>
    </citation>
    <scope>NUCLEOTIDE SEQUENCE [LARGE SCALE GENOMIC DNA]</scope>
    <source>
        <strain evidence="12">F_SG_1</strain>
        <tissue evidence="12">Salivary glands</tissue>
    </source>
</reference>
<proteinExistence type="inferred from homology"/>
<evidence type="ECO:0000259" key="10">
    <source>
        <dbReference type="PROSITE" id="PS50055"/>
    </source>
</evidence>
<feature type="region of interest" description="Disordered" evidence="9">
    <location>
        <begin position="512"/>
        <end position="610"/>
    </location>
</feature>
<keyword evidence="8" id="KW-0175">Coiled coil</keyword>
<feature type="compositionally biased region" description="Low complexity" evidence="9">
    <location>
        <begin position="589"/>
        <end position="598"/>
    </location>
</feature>
<dbReference type="GO" id="GO:0005634">
    <property type="term" value="C:nucleus"/>
    <property type="evidence" value="ECO:0007669"/>
    <property type="project" value="TreeGrafter"/>
</dbReference>
<keyword evidence="4" id="KW-0597">Phosphoprotein</keyword>
<feature type="compositionally biased region" description="Low complexity" evidence="9">
    <location>
        <begin position="406"/>
        <end position="427"/>
    </location>
</feature>